<evidence type="ECO:0000313" key="3">
    <source>
        <dbReference type="Proteomes" id="UP000501676"/>
    </source>
</evidence>
<dbReference type="SUPFAM" id="SSF52218">
    <property type="entry name" value="Flavoproteins"/>
    <property type="match status" value="1"/>
</dbReference>
<gene>
    <name evidence="2" type="ORF">G6Z83_00495</name>
</gene>
<dbReference type="EMBL" id="CP049228">
    <property type="protein sequence ID" value="QIH23297.1"/>
    <property type="molecule type" value="Genomic_DNA"/>
</dbReference>
<dbReference type="PANTHER" id="PTHR30543">
    <property type="entry name" value="CHROMATE REDUCTASE"/>
    <property type="match status" value="1"/>
</dbReference>
<protein>
    <submittedName>
        <fullName evidence="2">NAD(P)H-dependent oxidoreductase</fullName>
    </submittedName>
</protein>
<evidence type="ECO:0000259" key="1">
    <source>
        <dbReference type="Pfam" id="PF03358"/>
    </source>
</evidence>
<dbReference type="InterPro" id="IPR005025">
    <property type="entry name" value="FMN_Rdtase-like_dom"/>
</dbReference>
<dbReference type="Proteomes" id="UP000501676">
    <property type="component" value="Chromosome"/>
</dbReference>
<sequence length="186" mass="20927">MLKLIAIVGTNAEFSFNRFLCQYIAKRYGDKFNIEVCEINDLPLFSKDDYPNEAVQNFRKKLRLADGVIIATPEYDHAIPAALKSAMEWTGKHSLGSGNDVMRLKPTMVVGTSYGVQGASRAQEDMREILLSSDEGALVLPANEILIGYAATNFDKQSHDLINKTIIKQLDVAMDNFYQFINQWNK</sequence>
<dbReference type="GO" id="GO:0010181">
    <property type="term" value="F:FMN binding"/>
    <property type="evidence" value="ECO:0007669"/>
    <property type="project" value="TreeGrafter"/>
</dbReference>
<proteinExistence type="predicted"/>
<evidence type="ECO:0000313" key="2">
    <source>
        <dbReference type="EMBL" id="QIH23297.1"/>
    </source>
</evidence>
<accession>A0A6G7B743</accession>
<dbReference type="InterPro" id="IPR050712">
    <property type="entry name" value="NAD(P)H-dep_reductase"/>
</dbReference>
<name>A0A6G7B743_9LACO</name>
<dbReference type="AlphaFoldDB" id="A0A6G7B743"/>
<dbReference type="PANTHER" id="PTHR30543:SF21">
    <property type="entry name" value="NAD(P)H-DEPENDENT FMN REDUCTASE LOT6"/>
    <property type="match status" value="1"/>
</dbReference>
<dbReference type="GO" id="GO:0016491">
    <property type="term" value="F:oxidoreductase activity"/>
    <property type="evidence" value="ECO:0007669"/>
    <property type="project" value="InterPro"/>
</dbReference>
<reference evidence="2 3" key="1">
    <citation type="submission" date="2020-02" db="EMBL/GenBank/DDBJ databases">
        <title>Complete genome sequences of six Lactobacillus iners strains isolated from the human vagina.</title>
        <authorList>
            <person name="France M.T."/>
            <person name="Rutt L."/>
            <person name="Narina S."/>
            <person name="Arbaugh S."/>
            <person name="Humphrys M.S."/>
            <person name="Ma B."/>
            <person name="Hayward M.R."/>
            <person name="Relman D."/>
            <person name="Kwon D.S."/>
            <person name="Ravel J."/>
        </authorList>
    </citation>
    <scope>NUCLEOTIDE SEQUENCE [LARGE SCALE GENOMIC DNA]</scope>
    <source>
        <strain evidence="2 3">C0210C1</strain>
    </source>
</reference>
<dbReference type="GO" id="GO:0005829">
    <property type="term" value="C:cytosol"/>
    <property type="evidence" value="ECO:0007669"/>
    <property type="project" value="TreeGrafter"/>
</dbReference>
<dbReference type="InterPro" id="IPR029039">
    <property type="entry name" value="Flavoprotein-like_sf"/>
</dbReference>
<dbReference type="GeneID" id="93220913"/>
<dbReference type="Pfam" id="PF03358">
    <property type="entry name" value="FMN_red"/>
    <property type="match status" value="1"/>
</dbReference>
<dbReference type="RefSeq" id="WP_006729736.1">
    <property type="nucleotide sequence ID" value="NZ_CABKQA010000004.1"/>
</dbReference>
<dbReference type="Gene3D" id="3.40.50.360">
    <property type="match status" value="1"/>
</dbReference>
<feature type="domain" description="NADPH-dependent FMN reductase-like" evidence="1">
    <location>
        <begin position="3"/>
        <end position="150"/>
    </location>
</feature>
<organism evidence="2 3">
    <name type="scientific">Lactobacillus iners</name>
    <dbReference type="NCBI Taxonomy" id="147802"/>
    <lineage>
        <taxon>Bacteria</taxon>
        <taxon>Bacillati</taxon>
        <taxon>Bacillota</taxon>
        <taxon>Bacilli</taxon>
        <taxon>Lactobacillales</taxon>
        <taxon>Lactobacillaceae</taxon>
        <taxon>Lactobacillus</taxon>
    </lineage>
</organism>